<gene>
    <name evidence="3" type="ORF">HB375_06135</name>
</gene>
<sequence>MAPPATAKMNRGFLKSPYVRRFVAGFAVVAVAAAATWPLLPRRYEATASVIMRPTNENGQLDRSESLRQPLDENAIQSEMDLMASPAIASVVIAQNHLATDPEFGSGPTSWRAHLSDWAHETLPSLLGSPKKAPTISTADLRYRLQKRLSISRDRRSYTIKFGYWSSDPTKAVAMTESLLRAYLDDQEARKRKLAESFSDSLSKRVADLRARQERSERAVSDFTVESDLVDSATRTSLENQLTALSKEAADARERYINATMQAELQRSRTIGGALEILAPSFEADSKDAALPDTSRPVTWLLDNKLGFGSPVQIMNMDATAKAWAAREEVLRKAMKAIREELAERHRAELKLDELRQDAATDKSVLDAALVRLKEQSARLASLGPDVEILAHAEIPARPTFPDPVLAFLGTLLAGIAAGAAMVWRPLSVKARQLLAAH</sequence>
<proteinExistence type="predicted"/>
<keyword evidence="2" id="KW-0472">Membrane</keyword>
<keyword evidence="1" id="KW-0175">Coiled coil</keyword>
<reference evidence="3 4" key="1">
    <citation type="submission" date="2020-03" db="EMBL/GenBank/DDBJ databases">
        <title>The genome sequence of Microvirga sp. c23x22.</title>
        <authorList>
            <person name="Zhang X."/>
        </authorList>
    </citation>
    <scope>NUCLEOTIDE SEQUENCE [LARGE SCALE GENOMIC DNA]</scope>
    <source>
        <strain evidence="4">c23x22</strain>
    </source>
</reference>
<feature type="transmembrane region" description="Helical" evidence="2">
    <location>
        <begin position="405"/>
        <end position="424"/>
    </location>
</feature>
<protein>
    <recommendedName>
        <fullName evidence="5">Chain length determinant protein</fullName>
    </recommendedName>
</protein>
<dbReference type="RefSeq" id="WP_167672089.1">
    <property type="nucleotide sequence ID" value="NZ_JAATJS010000002.1"/>
</dbReference>
<evidence type="ECO:0008006" key="5">
    <source>
        <dbReference type="Google" id="ProtNLM"/>
    </source>
</evidence>
<accession>A0ABX0V936</accession>
<comment type="caution">
    <text evidence="3">The sequence shown here is derived from an EMBL/GenBank/DDBJ whole genome shotgun (WGS) entry which is preliminary data.</text>
</comment>
<dbReference type="Proteomes" id="UP000707352">
    <property type="component" value="Unassembled WGS sequence"/>
</dbReference>
<keyword evidence="2" id="KW-0812">Transmembrane</keyword>
<keyword evidence="4" id="KW-1185">Reference proteome</keyword>
<dbReference type="PANTHER" id="PTHR32309:SF13">
    <property type="entry name" value="FERRIC ENTEROBACTIN TRANSPORT PROTEIN FEPE"/>
    <property type="match status" value="1"/>
</dbReference>
<keyword evidence="2" id="KW-1133">Transmembrane helix</keyword>
<dbReference type="EMBL" id="JAATJS010000002">
    <property type="protein sequence ID" value="NIX76192.1"/>
    <property type="molecule type" value="Genomic_DNA"/>
</dbReference>
<dbReference type="PANTHER" id="PTHR32309">
    <property type="entry name" value="TYROSINE-PROTEIN KINASE"/>
    <property type="match status" value="1"/>
</dbReference>
<dbReference type="InterPro" id="IPR050445">
    <property type="entry name" value="Bact_polysacc_biosynth/exp"/>
</dbReference>
<evidence type="ECO:0000313" key="4">
    <source>
        <dbReference type="Proteomes" id="UP000707352"/>
    </source>
</evidence>
<name>A0ABX0V936_9HYPH</name>
<evidence type="ECO:0000256" key="1">
    <source>
        <dbReference type="SAM" id="Coils"/>
    </source>
</evidence>
<evidence type="ECO:0000256" key="2">
    <source>
        <dbReference type="SAM" id="Phobius"/>
    </source>
</evidence>
<evidence type="ECO:0000313" key="3">
    <source>
        <dbReference type="EMBL" id="NIX76192.1"/>
    </source>
</evidence>
<feature type="coiled-coil region" evidence="1">
    <location>
        <begin position="235"/>
        <end position="262"/>
    </location>
</feature>
<feature type="coiled-coil region" evidence="1">
    <location>
        <begin position="331"/>
        <end position="358"/>
    </location>
</feature>
<organism evidence="3 4">
    <name type="scientific">Microvirga terricola</name>
    <dbReference type="NCBI Taxonomy" id="2719797"/>
    <lineage>
        <taxon>Bacteria</taxon>
        <taxon>Pseudomonadati</taxon>
        <taxon>Pseudomonadota</taxon>
        <taxon>Alphaproteobacteria</taxon>
        <taxon>Hyphomicrobiales</taxon>
        <taxon>Methylobacteriaceae</taxon>
        <taxon>Microvirga</taxon>
    </lineage>
</organism>